<protein>
    <recommendedName>
        <fullName evidence="4">Lipoprotein</fullName>
    </recommendedName>
</protein>
<feature type="region of interest" description="Disordered" evidence="1">
    <location>
        <begin position="21"/>
        <end position="174"/>
    </location>
</feature>
<sequence length="174" mass="18215">MKKIGLICAALLAGISLTACSNTASQKSNKKSSSSSVTTTKAVKHHKVRKESKKEPQSSSSSAVSSQSNSQASQTSTQQSVQSSNNQQQGAQSGVTKSQSEINRERGYDPNGAPLLPGQDHAAGSNPDGSPDAWVQGQIDWAIQNGYMNPDGTNTPKGQAAEDEVERDSQPGMP</sequence>
<feature type="compositionally biased region" description="Low complexity" evidence="1">
    <location>
        <begin position="57"/>
        <end position="95"/>
    </location>
</feature>
<dbReference type="RefSeq" id="WP_339111394.1">
    <property type="nucleotide sequence ID" value="NZ_LN887216.1"/>
</dbReference>
<evidence type="ECO:0000313" key="3">
    <source>
        <dbReference type="EMBL" id="CUR36548.1"/>
    </source>
</evidence>
<evidence type="ECO:0008006" key="4">
    <source>
        <dbReference type="Google" id="ProtNLM"/>
    </source>
</evidence>
<organism evidence="3">
    <name type="scientific">Limosilactobacillus reuteri</name>
    <name type="common">Lactobacillus reuteri</name>
    <dbReference type="NCBI Taxonomy" id="1598"/>
    <lineage>
        <taxon>Bacteria</taxon>
        <taxon>Bacillati</taxon>
        <taxon>Bacillota</taxon>
        <taxon>Bacilli</taxon>
        <taxon>Lactobacillales</taxon>
        <taxon>Lactobacillaceae</taxon>
        <taxon>Limosilactobacillus</taxon>
    </lineage>
</organism>
<name>A0A0U5K8S0_LIMRT</name>
<feature type="chain" id="PRO_5039631034" description="Lipoprotein" evidence="2">
    <location>
        <begin position="22"/>
        <end position="174"/>
    </location>
</feature>
<proteinExistence type="predicted"/>
<reference evidence="3" key="1">
    <citation type="submission" date="2015-10" db="EMBL/GenBank/DDBJ databases">
        <authorList>
            <person name="Gilbert D.G."/>
        </authorList>
    </citation>
    <scope>NUCLEOTIDE SEQUENCE</scope>
    <source>
        <strain evidence="3">Pg-3b</strain>
    </source>
</reference>
<accession>A0A0U5K8S0</accession>
<feature type="signal peptide" evidence="2">
    <location>
        <begin position="1"/>
        <end position="21"/>
    </location>
</feature>
<feature type="compositionally biased region" description="Basic residues" evidence="1">
    <location>
        <begin position="42"/>
        <end position="51"/>
    </location>
</feature>
<dbReference type="PROSITE" id="PS51257">
    <property type="entry name" value="PROKAR_LIPOPROTEIN"/>
    <property type="match status" value="1"/>
</dbReference>
<dbReference type="AlphaFoldDB" id="A0A0U5K8S0"/>
<feature type="compositionally biased region" description="Low complexity" evidence="1">
    <location>
        <begin position="21"/>
        <end position="41"/>
    </location>
</feature>
<keyword evidence="2" id="KW-0732">Signal</keyword>
<evidence type="ECO:0000256" key="1">
    <source>
        <dbReference type="SAM" id="MobiDB-lite"/>
    </source>
</evidence>
<dbReference type="EMBL" id="LN887216">
    <property type="protein sequence ID" value="CUR36548.1"/>
    <property type="molecule type" value="Genomic_DNA"/>
</dbReference>
<evidence type="ECO:0000256" key="2">
    <source>
        <dbReference type="SAM" id="SignalP"/>
    </source>
</evidence>
<gene>
    <name evidence="3" type="ORF">LRLP16767_LRPG3B_00340</name>
</gene>